<proteinExistence type="inferred from homology"/>
<dbReference type="PANTHER" id="PTHR21661:SF35">
    <property type="entry name" value="EPOXIDE HYDROLASE"/>
    <property type="match status" value="1"/>
</dbReference>
<dbReference type="PIRSF" id="PIRSF001112">
    <property type="entry name" value="Epoxide_hydrolase"/>
    <property type="match status" value="1"/>
</dbReference>
<evidence type="ECO:0000256" key="3">
    <source>
        <dbReference type="ARBA" id="ARBA00022801"/>
    </source>
</evidence>
<dbReference type="PRINTS" id="PR00412">
    <property type="entry name" value="EPOXHYDRLASE"/>
</dbReference>
<dbReference type="STRING" id="1266660.A0A1G4ISZ5"/>
<dbReference type="SUPFAM" id="SSF53474">
    <property type="entry name" value="alpha/beta-Hydrolases"/>
    <property type="match status" value="1"/>
</dbReference>
<evidence type="ECO:0000256" key="4">
    <source>
        <dbReference type="PIRSR" id="PIRSR001112-1"/>
    </source>
</evidence>
<sequence>MSVRSFSIDIPQSDIDDLNERLRDSRLPKNLETNDWERGVNGKHLLSAIGYWKNKYNWRKVEKELNDFHHFKTCISGVDIHFIHEKGKGQNSIPIIFSHGWPDSFLRYTQLIPILTDPERFGRNSKDSFDVVIPSLPGFGFSGYSTEFSINNETIADMWLELMESRLGYEKFVAGGGDIGSGVSRYLAFKHPQHILGIHLTDVGIVRELLGAPAAKESPVEYLSYTKAANEWLRNEAGYMNMQATKPQTLAVSLSDSPVGLAAWILEKFHSWGDPASKLSMEELLTNISIYWFSNNISSAARIYYENSHFLNPLGRILVPTGICSFQADILPPPRNWVESNFKVIDWATASTGGHFSSMENPEAYADSLFIFHTKLHQL</sequence>
<dbReference type="GO" id="GO:0097176">
    <property type="term" value="P:epoxide metabolic process"/>
    <property type="evidence" value="ECO:0007669"/>
    <property type="project" value="TreeGrafter"/>
</dbReference>
<dbReference type="InterPro" id="IPR029058">
    <property type="entry name" value="AB_hydrolase_fold"/>
</dbReference>
<dbReference type="GO" id="GO:0004301">
    <property type="term" value="F:epoxide hydrolase activity"/>
    <property type="evidence" value="ECO:0007669"/>
    <property type="project" value="TreeGrafter"/>
</dbReference>
<evidence type="ECO:0000259" key="5">
    <source>
        <dbReference type="Pfam" id="PF06441"/>
    </source>
</evidence>
<keyword evidence="7" id="KW-1185">Reference proteome</keyword>
<evidence type="ECO:0000313" key="6">
    <source>
        <dbReference type="EMBL" id="SCU80060.1"/>
    </source>
</evidence>
<protein>
    <submittedName>
        <fullName evidence="6">LADA_0B04830g1_1</fullName>
    </submittedName>
</protein>
<feature type="active site" description="Proton acceptor" evidence="4">
    <location>
        <position position="355"/>
    </location>
</feature>
<feature type="domain" description="Epoxide hydrolase N-terminal" evidence="5">
    <location>
        <begin position="3"/>
        <end position="107"/>
    </location>
</feature>
<evidence type="ECO:0000313" key="7">
    <source>
        <dbReference type="Proteomes" id="UP000190274"/>
    </source>
</evidence>
<dbReference type="AlphaFoldDB" id="A0A1G4ISZ5"/>
<organism evidence="6 7">
    <name type="scientific">Lachancea dasiensis</name>
    <dbReference type="NCBI Taxonomy" id="1072105"/>
    <lineage>
        <taxon>Eukaryota</taxon>
        <taxon>Fungi</taxon>
        <taxon>Dikarya</taxon>
        <taxon>Ascomycota</taxon>
        <taxon>Saccharomycotina</taxon>
        <taxon>Saccharomycetes</taxon>
        <taxon>Saccharomycetales</taxon>
        <taxon>Saccharomycetaceae</taxon>
        <taxon>Lachancea</taxon>
    </lineage>
</organism>
<dbReference type="InterPro" id="IPR016292">
    <property type="entry name" value="Epoxide_hydrolase"/>
</dbReference>
<reference evidence="7" key="1">
    <citation type="submission" date="2016-03" db="EMBL/GenBank/DDBJ databases">
        <authorList>
            <person name="Devillers H."/>
        </authorList>
    </citation>
    <scope>NUCLEOTIDE SEQUENCE [LARGE SCALE GENOMIC DNA]</scope>
</reference>
<evidence type="ECO:0000256" key="2">
    <source>
        <dbReference type="ARBA" id="ARBA00022797"/>
    </source>
</evidence>
<dbReference type="Proteomes" id="UP000190274">
    <property type="component" value="Chromosome B"/>
</dbReference>
<dbReference type="PANTHER" id="PTHR21661">
    <property type="entry name" value="EPOXIDE HYDROLASE 1-RELATED"/>
    <property type="match status" value="1"/>
</dbReference>
<accession>A0A1G4ISZ5</accession>
<keyword evidence="3" id="KW-0378">Hydrolase</keyword>
<gene>
    <name evidence="6" type="ORF">LADA_0B04830G</name>
</gene>
<feature type="active site" description="Nucleophile" evidence="4">
    <location>
        <position position="178"/>
    </location>
</feature>
<feature type="active site" description="Proton donor" evidence="4">
    <location>
        <position position="304"/>
    </location>
</feature>
<dbReference type="Gene3D" id="3.40.50.1820">
    <property type="entry name" value="alpha/beta hydrolase"/>
    <property type="match status" value="1"/>
</dbReference>
<dbReference type="InterPro" id="IPR000639">
    <property type="entry name" value="Epox_hydrolase-like"/>
</dbReference>
<dbReference type="EMBL" id="LT598456">
    <property type="protein sequence ID" value="SCU80060.1"/>
    <property type="molecule type" value="Genomic_DNA"/>
</dbReference>
<dbReference type="Pfam" id="PF06441">
    <property type="entry name" value="EHN"/>
    <property type="match status" value="1"/>
</dbReference>
<dbReference type="InterPro" id="IPR010497">
    <property type="entry name" value="Epoxide_hydro_N"/>
</dbReference>
<dbReference type="OrthoDB" id="7130006at2759"/>
<evidence type="ECO:0000256" key="1">
    <source>
        <dbReference type="ARBA" id="ARBA00010088"/>
    </source>
</evidence>
<comment type="similarity">
    <text evidence="1">Belongs to the peptidase S33 family.</text>
</comment>
<name>A0A1G4ISZ5_9SACH</name>
<keyword evidence="2" id="KW-0058">Aromatic hydrocarbons catabolism</keyword>